<dbReference type="GO" id="GO:0005737">
    <property type="term" value="C:cytoplasm"/>
    <property type="evidence" value="ECO:0007669"/>
    <property type="project" value="UniProtKB-SubCell"/>
</dbReference>
<evidence type="ECO:0000256" key="1">
    <source>
        <dbReference type="ARBA" id="ARBA00005532"/>
    </source>
</evidence>
<organism evidence="9 10">
    <name type="scientific">Desulfurella multipotens</name>
    <dbReference type="NCBI Taxonomy" id="79269"/>
    <lineage>
        <taxon>Bacteria</taxon>
        <taxon>Pseudomonadati</taxon>
        <taxon>Campylobacterota</taxon>
        <taxon>Desulfurellia</taxon>
        <taxon>Desulfurellales</taxon>
        <taxon>Desulfurellaceae</taxon>
        <taxon>Desulfurella</taxon>
    </lineage>
</organism>
<keyword evidence="4 5" id="KW-0648">Protein biosynthesis</keyword>
<sequence>MEINAQLVKELRERTGAGMMDCKKALEQANGDIDKAIEKLREMGLASARKKSLRVANEGKIVSYIHAGGKIGVMVELNCETDFVANTDEFAQLAKDIAMHIAATNPLYVDKESVPQEVIEKEKTFQREQLIKSGKPENVIDKILEGKINKYLEEICVLDQPFVKNDMIKVRDLINNAIAKFGENIILRRFVRFKLGEE</sequence>
<dbReference type="InterPro" id="IPR018101">
    <property type="entry name" value="Transl_elong_Ts_CS"/>
</dbReference>
<reference evidence="10" key="1">
    <citation type="submission" date="2016-10" db="EMBL/GenBank/DDBJ databases">
        <authorList>
            <person name="Varghese N."/>
            <person name="Submissions S."/>
        </authorList>
    </citation>
    <scope>NUCLEOTIDE SEQUENCE [LARGE SCALE GENOMIC DNA]</scope>
    <source>
        <strain evidence="10">DSM 8415</strain>
    </source>
</reference>
<dbReference type="Gene3D" id="1.10.8.10">
    <property type="entry name" value="DNA helicase RuvA subunit, C-terminal domain"/>
    <property type="match status" value="1"/>
</dbReference>
<dbReference type="GO" id="GO:0003746">
    <property type="term" value="F:translation elongation factor activity"/>
    <property type="evidence" value="ECO:0007669"/>
    <property type="project" value="UniProtKB-UniRule"/>
</dbReference>
<dbReference type="Pfam" id="PF00889">
    <property type="entry name" value="EF_TS"/>
    <property type="match status" value="1"/>
</dbReference>
<dbReference type="InterPro" id="IPR036402">
    <property type="entry name" value="EF-Ts_dimer_sf"/>
</dbReference>
<accession>A0A1G6K2B1</accession>
<dbReference type="OrthoDB" id="9808348at2"/>
<dbReference type="PANTHER" id="PTHR11741:SF0">
    <property type="entry name" value="ELONGATION FACTOR TS, MITOCHONDRIAL"/>
    <property type="match status" value="1"/>
</dbReference>
<dbReference type="EMBL" id="FMYU01000003">
    <property type="protein sequence ID" value="SDC24755.1"/>
    <property type="molecule type" value="Genomic_DNA"/>
</dbReference>
<evidence type="ECO:0000256" key="2">
    <source>
        <dbReference type="ARBA" id="ARBA00016956"/>
    </source>
</evidence>
<feature type="domain" description="Translation elongation factor EFTs/EF1B dimerisation" evidence="8">
    <location>
        <begin position="28"/>
        <end position="197"/>
    </location>
</feature>
<dbReference type="NCBIfam" id="TIGR00116">
    <property type="entry name" value="tsf"/>
    <property type="match status" value="2"/>
</dbReference>
<dbReference type="SUPFAM" id="SSF46934">
    <property type="entry name" value="UBA-like"/>
    <property type="match status" value="1"/>
</dbReference>
<dbReference type="PROSITE" id="PS01126">
    <property type="entry name" value="EF_TS_1"/>
    <property type="match status" value="1"/>
</dbReference>
<dbReference type="PANTHER" id="PTHR11741">
    <property type="entry name" value="ELONGATION FACTOR TS"/>
    <property type="match status" value="1"/>
</dbReference>
<dbReference type="InterPro" id="IPR009060">
    <property type="entry name" value="UBA-like_sf"/>
</dbReference>
<evidence type="ECO:0000256" key="6">
    <source>
        <dbReference type="RuleBase" id="RU000642"/>
    </source>
</evidence>
<evidence type="ECO:0000313" key="9">
    <source>
        <dbReference type="EMBL" id="SDC24755.1"/>
    </source>
</evidence>
<dbReference type="SUPFAM" id="SSF54713">
    <property type="entry name" value="Elongation factor Ts (EF-Ts), dimerisation domain"/>
    <property type="match status" value="1"/>
</dbReference>
<feature type="region of interest" description="Involved in Mg(2+) ion dislocation from EF-Tu" evidence="5">
    <location>
        <begin position="81"/>
        <end position="84"/>
    </location>
</feature>
<dbReference type="Gene3D" id="1.10.286.20">
    <property type="match status" value="1"/>
</dbReference>
<protein>
    <recommendedName>
        <fullName evidence="2 5">Elongation factor Ts</fullName>
        <shortName evidence="5">EF-Ts</shortName>
    </recommendedName>
</protein>
<evidence type="ECO:0000256" key="3">
    <source>
        <dbReference type="ARBA" id="ARBA00022768"/>
    </source>
</evidence>
<evidence type="ECO:0000256" key="7">
    <source>
        <dbReference type="RuleBase" id="RU000643"/>
    </source>
</evidence>
<dbReference type="RefSeq" id="WP_025392107.1">
    <property type="nucleotide sequence ID" value="NZ_FMYU01000003.1"/>
</dbReference>
<evidence type="ECO:0000313" key="10">
    <source>
        <dbReference type="Proteomes" id="UP000199411"/>
    </source>
</evidence>
<name>A0A1G6K2B1_9BACT</name>
<evidence type="ECO:0000259" key="8">
    <source>
        <dbReference type="Pfam" id="PF00889"/>
    </source>
</evidence>
<dbReference type="FunFam" id="1.10.286.20:FF:000001">
    <property type="entry name" value="Elongation factor Ts"/>
    <property type="match status" value="1"/>
</dbReference>
<dbReference type="InterPro" id="IPR001816">
    <property type="entry name" value="Transl_elong_EFTs/EF1B"/>
</dbReference>
<dbReference type="HAMAP" id="MF_00050">
    <property type="entry name" value="EF_Ts"/>
    <property type="match status" value="1"/>
</dbReference>
<keyword evidence="10" id="KW-1185">Reference proteome</keyword>
<comment type="similarity">
    <text evidence="1 5 6">Belongs to the EF-Ts family.</text>
</comment>
<comment type="subcellular location">
    <subcellularLocation>
        <location evidence="5 7">Cytoplasm</location>
    </subcellularLocation>
</comment>
<dbReference type="Gene3D" id="3.30.479.20">
    <property type="entry name" value="Elongation factor Ts, dimerisation domain"/>
    <property type="match status" value="1"/>
</dbReference>
<evidence type="ECO:0000256" key="5">
    <source>
        <dbReference type="HAMAP-Rule" id="MF_00050"/>
    </source>
</evidence>
<proteinExistence type="inferred from homology"/>
<dbReference type="FunFam" id="1.10.8.10:FF:000001">
    <property type="entry name" value="Elongation factor Ts"/>
    <property type="match status" value="1"/>
</dbReference>
<dbReference type="Proteomes" id="UP000199411">
    <property type="component" value="Unassembled WGS sequence"/>
</dbReference>
<keyword evidence="3 5" id="KW-0251">Elongation factor</keyword>
<dbReference type="InterPro" id="IPR014039">
    <property type="entry name" value="Transl_elong_EFTs/EF1B_dimer"/>
</dbReference>
<evidence type="ECO:0000256" key="4">
    <source>
        <dbReference type="ARBA" id="ARBA00022917"/>
    </source>
</evidence>
<keyword evidence="5" id="KW-0963">Cytoplasm</keyword>
<dbReference type="PROSITE" id="PS01127">
    <property type="entry name" value="EF_TS_2"/>
    <property type="match status" value="1"/>
</dbReference>
<dbReference type="AlphaFoldDB" id="A0A1G6K2B1"/>
<gene>
    <name evidence="5" type="primary">tsf</name>
    <name evidence="9" type="ORF">SAMN05660835_00533</name>
</gene>
<dbReference type="CDD" id="cd14275">
    <property type="entry name" value="UBA_EF-Ts"/>
    <property type="match status" value="1"/>
</dbReference>
<comment type="function">
    <text evidence="5 6">Associates with the EF-Tu.GDP complex and induces the exchange of GDP to GTP. It remains bound to the aminoacyl-tRNA.EF-Tu.GTP complex up to the GTP hydrolysis stage on the ribosome.</text>
</comment>